<evidence type="ECO:0000313" key="2">
    <source>
        <dbReference type="EMBL" id="KAK2776395.1"/>
    </source>
</evidence>
<comment type="caution">
    <text evidence="2">The sequence shown here is derived from an EMBL/GenBank/DDBJ whole genome shotgun (WGS) entry which is preliminary data.</text>
</comment>
<dbReference type="Proteomes" id="UP001281614">
    <property type="component" value="Unassembled WGS sequence"/>
</dbReference>
<keyword evidence="1" id="KW-0732">Signal</keyword>
<proteinExistence type="predicted"/>
<dbReference type="EMBL" id="VYYT01000028">
    <property type="protein sequence ID" value="KAK2776395.1"/>
    <property type="molecule type" value="Genomic_DNA"/>
</dbReference>
<feature type="chain" id="PRO_5041932782" evidence="1">
    <location>
        <begin position="16"/>
        <end position="708"/>
    </location>
</feature>
<evidence type="ECO:0000256" key="1">
    <source>
        <dbReference type="SAM" id="SignalP"/>
    </source>
</evidence>
<reference evidence="2" key="1">
    <citation type="submission" date="2023-02" db="EMBL/GenBank/DDBJ databases">
        <title>Colletotrichum kahawae CIFC_Que2 genome sequencing and assembly.</title>
        <authorList>
            <person name="Baroncelli R."/>
        </authorList>
    </citation>
    <scope>NUCLEOTIDE SEQUENCE</scope>
    <source>
        <strain evidence="2">CIFC_Que2</strain>
    </source>
</reference>
<accession>A0AAD9YSB6</accession>
<name>A0AAD9YSB6_COLKA</name>
<dbReference type="AlphaFoldDB" id="A0AAD9YSB6"/>
<feature type="signal peptide" evidence="1">
    <location>
        <begin position="1"/>
        <end position="15"/>
    </location>
</feature>
<keyword evidence="2" id="KW-0378">Hydrolase</keyword>
<keyword evidence="3" id="KW-1185">Reference proteome</keyword>
<keyword evidence="2" id="KW-0326">Glycosidase</keyword>
<protein>
    <submittedName>
        <fullName evidence="2">Six-hairpin glycosidase</fullName>
    </submittedName>
</protein>
<sequence>MKAAIPILLSGLVAAADLASQDFRVNINDKTGAIDNITDPRFKNAMNWVSAGSNAPWLPTGSRWGLGYADLGQDSFHRHFWNFPQVTKRDNTVEAVYSAGTLELLVSRSVDDKDQSFNESYTFTNKGAAALDLDSRGTTSLAIYIPFNDHYTNTSDCLAPRSHAHVWPFGGASSWVKLNQMGGKYRNLGLVLTKGALVGYSIEGRDPVTLSNTRGVFLLHPSIPTLQPGESSTIAWTWFWHTDWDDFLKQSANRSEQFVRVETDDYTSVTGDTGSISFSGASVNANTKVSGQAVRCDDQICHYNFTAGRPGRTNLVVTTDSGYNSTIFLNTVPKYDDLIDSRTKFIIKNQQDLTPDTPAEGAYRVFDNQANVLATWDTSTDRNPGRERVGMGILMARWLNKNPENVEVRESLEKYYTYVSTKLQEENGFVRDRPIGMDGSKKRLYNWPWVLQFHITVAALNLDLTGTVAEKTPLERFMLTLENFYAEGGGQLYAIGLPILESLRALEKHGNEEWLQRAKELFLAHGENIAARGLDYPPFEVNFEQSIAAPAAVMLLELWRYTNDDKWLVAGKLHLDTLLLFAGKQPDYRLHDVAIRHWDGYWFGKDRMWGDTFPLYWSTLNGIALHHYGKGLKNDTEGQAAEALKTAGGIIRNNLALFEANGRASCAYIYPTSVNGRAGNYKDPYANDQDWVLAHLLQIEYDDAFDEE</sequence>
<evidence type="ECO:0000313" key="3">
    <source>
        <dbReference type="Proteomes" id="UP001281614"/>
    </source>
</evidence>
<organism evidence="2 3">
    <name type="scientific">Colletotrichum kahawae</name>
    <name type="common">Coffee berry disease fungus</name>
    <dbReference type="NCBI Taxonomy" id="34407"/>
    <lineage>
        <taxon>Eukaryota</taxon>
        <taxon>Fungi</taxon>
        <taxon>Dikarya</taxon>
        <taxon>Ascomycota</taxon>
        <taxon>Pezizomycotina</taxon>
        <taxon>Sordariomycetes</taxon>
        <taxon>Hypocreomycetidae</taxon>
        <taxon>Glomerellales</taxon>
        <taxon>Glomerellaceae</taxon>
        <taxon>Colletotrichum</taxon>
        <taxon>Colletotrichum gloeosporioides species complex</taxon>
    </lineage>
</organism>
<gene>
    <name evidence="2" type="ORF">CKAH01_12449</name>
</gene>
<dbReference type="GO" id="GO:0016798">
    <property type="term" value="F:hydrolase activity, acting on glycosyl bonds"/>
    <property type="evidence" value="ECO:0007669"/>
    <property type="project" value="UniProtKB-KW"/>
</dbReference>